<comment type="pathway">
    <text evidence="5">Amine and polyamine biosynthesis; putrescine biosynthesis via L-ornithine pathway; putrescine from L-ornithine: step 1/1.</text>
</comment>
<evidence type="ECO:0000313" key="13">
    <source>
        <dbReference type="Proteomes" id="UP000078512"/>
    </source>
</evidence>
<evidence type="ECO:0000256" key="4">
    <source>
        <dbReference type="ARBA" id="ARBA00023239"/>
    </source>
</evidence>
<dbReference type="PRINTS" id="PR01179">
    <property type="entry name" value="ODADCRBXLASE"/>
</dbReference>
<dbReference type="EMBL" id="KV442209">
    <property type="protein sequence ID" value="OAQ22175.1"/>
    <property type="molecule type" value="Genomic_DNA"/>
</dbReference>
<dbReference type="Pfam" id="PF00278">
    <property type="entry name" value="Orn_DAP_Arg_deC"/>
    <property type="match status" value="1"/>
</dbReference>
<evidence type="ECO:0000256" key="5">
    <source>
        <dbReference type="ARBA" id="ARBA00034115"/>
    </source>
</evidence>
<dbReference type="STRING" id="1314771.A0A197JAP1"/>
<proteinExistence type="inferred from homology"/>
<dbReference type="GO" id="GO:0005737">
    <property type="term" value="C:cytoplasm"/>
    <property type="evidence" value="ECO:0007669"/>
    <property type="project" value="TreeGrafter"/>
</dbReference>
<feature type="non-terminal residue" evidence="12">
    <location>
        <position position="371"/>
    </location>
</feature>
<reference evidence="12 13" key="1">
    <citation type="submission" date="2016-05" db="EMBL/GenBank/DDBJ databases">
        <title>Genome sequencing reveals origins of a unique bacterial endosymbiosis in the earliest lineages of terrestrial Fungi.</title>
        <authorList>
            <consortium name="DOE Joint Genome Institute"/>
            <person name="Uehling J."/>
            <person name="Gryganskyi A."/>
            <person name="Hameed K."/>
            <person name="Tschaplinski T."/>
            <person name="Misztal P."/>
            <person name="Wu S."/>
            <person name="Desiro A."/>
            <person name="Vande Pol N."/>
            <person name="Du Z.-Y."/>
            <person name="Zienkiewicz A."/>
            <person name="Zienkiewicz K."/>
            <person name="Morin E."/>
            <person name="Tisserant E."/>
            <person name="Splivallo R."/>
            <person name="Hainaut M."/>
            <person name="Henrissat B."/>
            <person name="Ohm R."/>
            <person name="Kuo A."/>
            <person name="Yan J."/>
            <person name="Lipzen A."/>
            <person name="Nolan M."/>
            <person name="Labutti K."/>
            <person name="Barry K."/>
            <person name="Goldstein A."/>
            <person name="Labbe J."/>
            <person name="Schadt C."/>
            <person name="Tuskan G."/>
            <person name="Grigoriev I."/>
            <person name="Martin F."/>
            <person name="Vilgalys R."/>
            <person name="Bonito G."/>
        </authorList>
    </citation>
    <scope>NUCLEOTIDE SEQUENCE [LARGE SCALE GENOMIC DNA]</scope>
    <source>
        <strain evidence="12 13">AG-77</strain>
    </source>
</reference>
<evidence type="ECO:0000256" key="1">
    <source>
        <dbReference type="ARBA" id="ARBA00001933"/>
    </source>
</evidence>
<dbReference type="InterPro" id="IPR000183">
    <property type="entry name" value="Orn/DAP/Arg_de-COase"/>
</dbReference>
<dbReference type="InterPro" id="IPR029066">
    <property type="entry name" value="PLP-binding_barrel"/>
</dbReference>
<dbReference type="PANTHER" id="PTHR11482">
    <property type="entry name" value="ARGININE/DIAMINOPIMELATE/ORNITHINE DECARBOXYLASE"/>
    <property type="match status" value="1"/>
</dbReference>
<name>A0A197JAP1_9FUNG</name>
<keyword evidence="13" id="KW-1185">Reference proteome</keyword>
<dbReference type="InterPro" id="IPR022653">
    <property type="entry name" value="De-COase2_pyr-phos_BS"/>
</dbReference>
<dbReference type="Proteomes" id="UP000078512">
    <property type="component" value="Unassembled WGS sequence"/>
</dbReference>
<dbReference type="PROSITE" id="PS00878">
    <property type="entry name" value="ODR_DC_2_1"/>
    <property type="match status" value="1"/>
</dbReference>
<comment type="subunit">
    <text evidence="7">Homodimer. Only the dimer is catalytically active, as the active sites are constructed of residues from both monomers.</text>
</comment>
<organism evidence="12 13">
    <name type="scientific">Linnemannia elongata AG-77</name>
    <dbReference type="NCBI Taxonomy" id="1314771"/>
    <lineage>
        <taxon>Eukaryota</taxon>
        <taxon>Fungi</taxon>
        <taxon>Fungi incertae sedis</taxon>
        <taxon>Mucoromycota</taxon>
        <taxon>Mortierellomycotina</taxon>
        <taxon>Mortierellomycetes</taxon>
        <taxon>Mortierellales</taxon>
        <taxon>Mortierellaceae</taxon>
        <taxon>Linnemannia</taxon>
    </lineage>
</organism>
<dbReference type="SUPFAM" id="SSF50621">
    <property type="entry name" value="Alanine racemase C-terminal domain-like"/>
    <property type="match status" value="1"/>
</dbReference>
<evidence type="ECO:0000259" key="11">
    <source>
        <dbReference type="Pfam" id="PF02784"/>
    </source>
</evidence>
<dbReference type="Pfam" id="PF02784">
    <property type="entry name" value="Orn_Arg_deC_N"/>
    <property type="match status" value="1"/>
</dbReference>
<accession>A0A197JAP1</accession>
<dbReference type="PRINTS" id="PR01182">
    <property type="entry name" value="ORNDCRBXLASE"/>
</dbReference>
<dbReference type="InterPro" id="IPR002433">
    <property type="entry name" value="Orn_de-COase"/>
</dbReference>
<evidence type="ECO:0000256" key="6">
    <source>
        <dbReference type="ARBA" id="ARBA00034138"/>
    </source>
</evidence>
<dbReference type="SUPFAM" id="SSF51419">
    <property type="entry name" value="PLP-binding barrel"/>
    <property type="match status" value="1"/>
</dbReference>
<sequence length="371" mass="41095">MSLNLPRLHQLSVSDMFQSHLDSLHSNVEMDMQPKNAFYVADLGEVYRLHLRWKALLPRIEPFYALKCNPDPMVVRLLAALGAGFDCASMSEIRMMVELGVNPDKIVHANPCKETTQVKYARANNVRMSTFDNEDELLKIKDLFPESKLLLRILVDDSRSHGQFGIKFGASLESVGPVLEVARDLGLDVVGVSFHVGSGCFDATAFGDAVVRARRVFDMAKSYGYDFKLLDVGGGFPSAYGSSEISFESIAEILGSSVNRLFEPEIRVIAEPGRYYVSTAFSLATQVIARLKKKSRKCSSNPCPSPNTNANATITRMYYVNDGVYGSFSGIYYDNLICDPHALLLDNQFVYNKPAAMETCLGNHVTSVWGP</sequence>
<protein>
    <recommendedName>
        <fullName evidence="6">ornithine decarboxylase</fullName>
        <ecNumber evidence="6">4.1.1.17</ecNumber>
    </recommendedName>
</protein>
<dbReference type="GO" id="GO:0033387">
    <property type="term" value="P:putrescine biosynthetic process from arginine, via ornithine"/>
    <property type="evidence" value="ECO:0007669"/>
    <property type="project" value="TreeGrafter"/>
</dbReference>
<comment type="similarity">
    <text evidence="2 9">Belongs to the Orn/Lys/Arg decarboxylase class-II family.</text>
</comment>
<dbReference type="FunFam" id="3.20.20.10:FF:000005">
    <property type="entry name" value="Ornithine decarboxylase"/>
    <property type="match status" value="1"/>
</dbReference>
<comment type="catalytic activity">
    <reaction evidence="8">
        <text>L-ornithine + H(+) = putrescine + CO2</text>
        <dbReference type="Rhea" id="RHEA:22964"/>
        <dbReference type="ChEBI" id="CHEBI:15378"/>
        <dbReference type="ChEBI" id="CHEBI:16526"/>
        <dbReference type="ChEBI" id="CHEBI:46911"/>
        <dbReference type="ChEBI" id="CHEBI:326268"/>
        <dbReference type="EC" id="4.1.1.17"/>
    </reaction>
</comment>
<keyword evidence="4" id="KW-0456">Lyase</keyword>
<dbReference type="GO" id="GO:0004586">
    <property type="term" value="F:ornithine decarboxylase activity"/>
    <property type="evidence" value="ECO:0007669"/>
    <property type="project" value="UniProtKB-EC"/>
</dbReference>
<dbReference type="InterPro" id="IPR022644">
    <property type="entry name" value="De-COase2_N"/>
</dbReference>
<evidence type="ECO:0000256" key="2">
    <source>
        <dbReference type="ARBA" id="ARBA00008872"/>
    </source>
</evidence>
<evidence type="ECO:0000256" key="7">
    <source>
        <dbReference type="ARBA" id="ARBA00046672"/>
    </source>
</evidence>
<comment type="cofactor">
    <cofactor evidence="1">
        <name>pyridoxal 5'-phosphate</name>
        <dbReference type="ChEBI" id="CHEBI:597326"/>
    </cofactor>
</comment>
<dbReference type="Gene3D" id="3.20.20.10">
    <property type="entry name" value="Alanine racemase"/>
    <property type="match status" value="1"/>
</dbReference>
<evidence type="ECO:0000256" key="3">
    <source>
        <dbReference type="ARBA" id="ARBA00022898"/>
    </source>
</evidence>
<dbReference type="OrthoDB" id="5034579at2759"/>
<dbReference type="PANTHER" id="PTHR11482:SF6">
    <property type="entry name" value="ORNITHINE DECARBOXYLASE 1-RELATED"/>
    <property type="match status" value="1"/>
</dbReference>
<evidence type="ECO:0000256" key="9">
    <source>
        <dbReference type="RuleBase" id="RU003737"/>
    </source>
</evidence>
<dbReference type="InterPro" id="IPR009006">
    <property type="entry name" value="Ala_racemase/Decarboxylase_C"/>
</dbReference>
<evidence type="ECO:0000313" key="12">
    <source>
        <dbReference type="EMBL" id="OAQ22175.1"/>
    </source>
</evidence>
<dbReference type="AlphaFoldDB" id="A0A197JAP1"/>
<gene>
    <name evidence="12" type="ORF">K457DRAFT_85194</name>
</gene>
<dbReference type="Gene3D" id="2.40.37.10">
    <property type="entry name" value="Lyase, Ornithine Decarboxylase, Chain A, domain 1"/>
    <property type="match status" value="1"/>
</dbReference>
<dbReference type="CDD" id="cd00622">
    <property type="entry name" value="PLPDE_III_ODC"/>
    <property type="match status" value="1"/>
</dbReference>
<feature type="domain" description="Orn/DAP/Arg decarboxylase 2 N-terminal" evidence="11">
    <location>
        <begin position="43"/>
        <end position="278"/>
    </location>
</feature>
<feature type="domain" description="Orn/DAP/Arg decarboxylase 2 C-terminal" evidence="10">
    <location>
        <begin position="39"/>
        <end position="371"/>
    </location>
</feature>
<keyword evidence="3" id="KW-0663">Pyridoxal phosphate</keyword>
<dbReference type="InterPro" id="IPR022643">
    <property type="entry name" value="De-COase2_C"/>
</dbReference>
<evidence type="ECO:0000259" key="10">
    <source>
        <dbReference type="Pfam" id="PF00278"/>
    </source>
</evidence>
<evidence type="ECO:0000256" key="8">
    <source>
        <dbReference type="ARBA" id="ARBA00049127"/>
    </source>
</evidence>
<dbReference type="EC" id="4.1.1.17" evidence="6"/>